<gene>
    <name evidence="5" type="ORF">SHERM_23121</name>
</gene>
<name>A0A9N7NET2_STRHE</name>
<evidence type="ECO:0000313" key="6">
    <source>
        <dbReference type="Proteomes" id="UP001153555"/>
    </source>
</evidence>
<evidence type="ECO:0000259" key="4">
    <source>
        <dbReference type="Pfam" id="PF02902"/>
    </source>
</evidence>
<dbReference type="GO" id="GO:0006508">
    <property type="term" value="P:proteolysis"/>
    <property type="evidence" value="ECO:0007669"/>
    <property type="project" value="UniProtKB-KW"/>
</dbReference>
<keyword evidence="2" id="KW-0645">Protease</keyword>
<dbReference type="EMBL" id="CACSLK010027751">
    <property type="protein sequence ID" value="CAA0827426.1"/>
    <property type="molecule type" value="Genomic_DNA"/>
</dbReference>
<reference evidence="5" key="1">
    <citation type="submission" date="2019-12" db="EMBL/GenBank/DDBJ databases">
        <authorList>
            <person name="Scholes J."/>
        </authorList>
    </citation>
    <scope>NUCLEOTIDE SEQUENCE</scope>
</reference>
<organism evidence="5 6">
    <name type="scientific">Striga hermonthica</name>
    <name type="common">Purple witchweed</name>
    <name type="synonym">Buchnera hermonthica</name>
    <dbReference type="NCBI Taxonomy" id="68872"/>
    <lineage>
        <taxon>Eukaryota</taxon>
        <taxon>Viridiplantae</taxon>
        <taxon>Streptophyta</taxon>
        <taxon>Embryophyta</taxon>
        <taxon>Tracheophyta</taxon>
        <taxon>Spermatophyta</taxon>
        <taxon>Magnoliopsida</taxon>
        <taxon>eudicotyledons</taxon>
        <taxon>Gunneridae</taxon>
        <taxon>Pentapetalae</taxon>
        <taxon>asterids</taxon>
        <taxon>lamiids</taxon>
        <taxon>Lamiales</taxon>
        <taxon>Orobanchaceae</taxon>
        <taxon>Buchnereae</taxon>
        <taxon>Striga</taxon>
    </lineage>
</organism>
<dbReference type="OrthoDB" id="1305350at2759"/>
<accession>A0A9N7NET2</accession>
<dbReference type="Pfam" id="PF02902">
    <property type="entry name" value="Peptidase_C48"/>
    <property type="match status" value="1"/>
</dbReference>
<dbReference type="InterPro" id="IPR038765">
    <property type="entry name" value="Papain-like_cys_pep_sf"/>
</dbReference>
<evidence type="ECO:0000256" key="2">
    <source>
        <dbReference type="ARBA" id="ARBA00022670"/>
    </source>
</evidence>
<protein>
    <recommendedName>
        <fullName evidence="4">Ubiquitin-like protease family profile domain-containing protein</fullName>
    </recommendedName>
</protein>
<comment type="similarity">
    <text evidence="1">Belongs to the peptidase C48 family.</text>
</comment>
<dbReference type="AlphaFoldDB" id="A0A9N7NET2"/>
<dbReference type="SUPFAM" id="SSF54001">
    <property type="entry name" value="Cysteine proteinases"/>
    <property type="match status" value="1"/>
</dbReference>
<keyword evidence="3" id="KW-0378">Hydrolase</keyword>
<sequence length="110" mass="12517">IICGVSWFDVDHVLFPMHVDINGIGHWILGRLSLADMTLWVYNSIKSDGIDKIVLDSVQAYVVIIPIFLRMIHFFEKRPVCNTDADGHVNFDVNSPLKITIVLDLPQQQN</sequence>
<comment type="caution">
    <text evidence="5">The sequence shown here is derived from an EMBL/GenBank/DDBJ whole genome shotgun (WGS) entry which is preliminary data.</text>
</comment>
<dbReference type="Proteomes" id="UP001153555">
    <property type="component" value="Unassembled WGS sequence"/>
</dbReference>
<evidence type="ECO:0000256" key="3">
    <source>
        <dbReference type="ARBA" id="ARBA00022801"/>
    </source>
</evidence>
<feature type="domain" description="Ubiquitin-like protease family profile" evidence="4">
    <location>
        <begin position="8"/>
        <end position="110"/>
    </location>
</feature>
<feature type="non-terminal residue" evidence="5">
    <location>
        <position position="1"/>
    </location>
</feature>
<evidence type="ECO:0000313" key="5">
    <source>
        <dbReference type="EMBL" id="CAA0827426.1"/>
    </source>
</evidence>
<feature type="non-terminal residue" evidence="5">
    <location>
        <position position="110"/>
    </location>
</feature>
<dbReference type="Gene3D" id="3.40.395.10">
    <property type="entry name" value="Adenoviral Proteinase, Chain A"/>
    <property type="match status" value="1"/>
</dbReference>
<keyword evidence="6" id="KW-1185">Reference proteome</keyword>
<dbReference type="InterPro" id="IPR003653">
    <property type="entry name" value="Peptidase_C48_C"/>
</dbReference>
<evidence type="ECO:0000256" key="1">
    <source>
        <dbReference type="ARBA" id="ARBA00005234"/>
    </source>
</evidence>
<dbReference type="GO" id="GO:0008234">
    <property type="term" value="F:cysteine-type peptidase activity"/>
    <property type="evidence" value="ECO:0007669"/>
    <property type="project" value="InterPro"/>
</dbReference>
<proteinExistence type="inferred from homology"/>